<dbReference type="Proteomes" id="UP000828048">
    <property type="component" value="Chromosome 5"/>
</dbReference>
<sequence length="447" mass="49558">MENNGTITLRKTLCPNPQRGRCICFRTFYPHPGDVALDVVKFYSIPFDFFGDSVDDDEVNSSDPDVEVLLPFCTTTALSRFSRLSSVGSSLFVVDECRGLRTYEGILHWIDTTAPADGWSAIPMLVPRELHLTVVMDGKLYVFGGNLCAPLAELFDPRSVPSTSLPLHPPPCFPSDPCFNLVIAALQPSKKILVASADVAFVFNVVDQVWEELDHKVDFSRVRGKAAVFRNGTSLCWCSLNAEELLVYDLVLRRWFKSPIKGLDKICYREPDLCWNCCLLFPLDDNHLCLLWQDDIHYDDTILSLFHCAKIRVSIYTGAQGESRFDAVVVASRYYAPLGRDEHLVDAHVFLGEEDEGGERGTGLVGHDHGSWERCGYGSGRRTASSIAPYKKCSNCSLPGHMERDCKSIPCFRCGVMGHTASDCWIVGGGRGGGGGGWNWNSYSLDG</sequence>
<evidence type="ECO:0000313" key="1">
    <source>
        <dbReference type="EMBL" id="KAH7847894.1"/>
    </source>
</evidence>
<proteinExistence type="predicted"/>
<accession>A0ACB7Y370</accession>
<comment type="caution">
    <text evidence="1">The sequence shown here is derived from an EMBL/GenBank/DDBJ whole genome shotgun (WGS) entry which is preliminary data.</text>
</comment>
<dbReference type="EMBL" id="CM037155">
    <property type="protein sequence ID" value="KAH7847894.1"/>
    <property type="molecule type" value="Genomic_DNA"/>
</dbReference>
<organism evidence="1 2">
    <name type="scientific">Vaccinium darrowii</name>
    <dbReference type="NCBI Taxonomy" id="229202"/>
    <lineage>
        <taxon>Eukaryota</taxon>
        <taxon>Viridiplantae</taxon>
        <taxon>Streptophyta</taxon>
        <taxon>Embryophyta</taxon>
        <taxon>Tracheophyta</taxon>
        <taxon>Spermatophyta</taxon>
        <taxon>Magnoliopsida</taxon>
        <taxon>eudicotyledons</taxon>
        <taxon>Gunneridae</taxon>
        <taxon>Pentapetalae</taxon>
        <taxon>asterids</taxon>
        <taxon>Ericales</taxon>
        <taxon>Ericaceae</taxon>
        <taxon>Vaccinioideae</taxon>
        <taxon>Vaccinieae</taxon>
        <taxon>Vaccinium</taxon>
    </lineage>
</organism>
<keyword evidence="2" id="KW-1185">Reference proteome</keyword>
<evidence type="ECO:0000313" key="2">
    <source>
        <dbReference type="Proteomes" id="UP000828048"/>
    </source>
</evidence>
<protein>
    <submittedName>
        <fullName evidence="1">Uncharacterized protein</fullName>
    </submittedName>
</protein>
<reference evidence="1 2" key="1">
    <citation type="journal article" date="2021" name="Hortic Res">
        <title>High-quality reference genome and annotation aids understanding of berry development for evergreen blueberry (Vaccinium darrowii).</title>
        <authorList>
            <person name="Yu J."/>
            <person name="Hulse-Kemp A.M."/>
            <person name="Babiker E."/>
            <person name="Staton M."/>
        </authorList>
    </citation>
    <scope>NUCLEOTIDE SEQUENCE [LARGE SCALE GENOMIC DNA]</scope>
    <source>
        <strain evidence="2">cv. NJ 8807/NJ 8810</strain>
        <tissue evidence="1">Young leaf</tissue>
    </source>
</reference>
<gene>
    <name evidence="1" type="ORF">Vadar_031403</name>
</gene>
<name>A0ACB7Y370_9ERIC</name>